<gene>
    <name evidence="2" type="ORF">H310_05668</name>
</gene>
<feature type="region of interest" description="Disordered" evidence="1">
    <location>
        <begin position="114"/>
        <end position="146"/>
    </location>
</feature>
<dbReference type="EMBL" id="KI913961">
    <property type="protein sequence ID" value="ETW02054.1"/>
    <property type="molecule type" value="Genomic_DNA"/>
</dbReference>
<reference evidence="2" key="1">
    <citation type="submission" date="2013-12" db="EMBL/GenBank/DDBJ databases">
        <title>The Genome Sequence of Aphanomyces invadans NJM9701.</title>
        <authorList>
            <consortium name="The Broad Institute Genomics Platform"/>
            <person name="Russ C."/>
            <person name="Tyler B."/>
            <person name="van West P."/>
            <person name="Dieguez-Uribeondo J."/>
            <person name="Young S.K."/>
            <person name="Zeng Q."/>
            <person name="Gargeya S."/>
            <person name="Fitzgerald M."/>
            <person name="Abouelleil A."/>
            <person name="Alvarado L."/>
            <person name="Chapman S.B."/>
            <person name="Gainer-Dewar J."/>
            <person name="Goldberg J."/>
            <person name="Griggs A."/>
            <person name="Gujja S."/>
            <person name="Hansen M."/>
            <person name="Howarth C."/>
            <person name="Imamovic A."/>
            <person name="Ireland A."/>
            <person name="Larimer J."/>
            <person name="McCowan C."/>
            <person name="Murphy C."/>
            <person name="Pearson M."/>
            <person name="Poon T.W."/>
            <person name="Priest M."/>
            <person name="Roberts A."/>
            <person name="Saif S."/>
            <person name="Shea T."/>
            <person name="Sykes S."/>
            <person name="Wortman J."/>
            <person name="Nusbaum C."/>
            <person name="Birren B."/>
        </authorList>
    </citation>
    <scope>NUCLEOTIDE SEQUENCE [LARGE SCALE GENOMIC DNA]</scope>
    <source>
        <strain evidence="2">NJM9701</strain>
    </source>
</reference>
<proteinExistence type="predicted"/>
<dbReference type="RefSeq" id="XP_008868659.1">
    <property type="nucleotide sequence ID" value="XM_008870437.1"/>
</dbReference>
<evidence type="ECO:0000256" key="1">
    <source>
        <dbReference type="SAM" id="MobiDB-lite"/>
    </source>
</evidence>
<dbReference type="VEuPathDB" id="FungiDB:H310_05668"/>
<accession>A0A024U707</accession>
<organism evidence="2">
    <name type="scientific">Aphanomyces invadans</name>
    <dbReference type="NCBI Taxonomy" id="157072"/>
    <lineage>
        <taxon>Eukaryota</taxon>
        <taxon>Sar</taxon>
        <taxon>Stramenopiles</taxon>
        <taxon>Oomycota</taxon>
        <taxon>Saprolegniomycetes</taxon>
        <taxon>Saprolegniales</taxon>
        <taxon>Verrucalvaceae</taxon>
        <taxon>Aphanomyces</taxon>
    </lineage>
</organism>
<evidence type="ECO:0000313" key="2">
    <source>
        <dbReference type="EMBL" id="ETW02054.1"/>
    </source>
</evidence>
<name>A0A024U707_9STRA</name>
<dbReference type="GeneID" id="20082718"/>
<protein>
    <submittedName>
        <fullName evidence="2">Uncharacterized protein</fullName>
    </submittedName>
</protein>
<sequence length="195" mass="21744">MQQICADASSRGGRRRCHGCSGRDQHPFIATWVRMDVVRPPSCDAPPDVFGIHEWLRVVSRTTHDASGLKLEKMGRQLLDEVHTTKFLDAFFSVVQCRSQCNTAMRTVFIGSTSVSTGSTRAPDKSHQEIESRGRERTRTCSVGGGTEKVCASATTNGSRSFQKKVLQEQQRTHTTVPFRVTLAIVKLHFPRGKR</sequence>
<feature type="compositionally biased region" description="Basic and acidic residues" evidence="1">
    <location>
        <begin position="122"/>
        <end position="139"/>
    </location>
</feature>
<dbReference type="AlphaFoldDB" id="A0A024U707"/>